<feature type="transmembrane region" description="Helical" evidence="5">
    <location>
        <begin position="6"/>
        <end position="29"/>
    </location>
</feature>
<organism evidence="6 7">
    <name type="scientific">Tigriopus californicus</name>
    <name type="common">Marine copepod</name>
    <dbReference type="NCBI Taxonomy" id="6832"/>
    <lineage>
        <taxon>Eukaryota</taxon>
        <taxon>Metazoa</taxon>
        <taxon>Ecdysozoa</taxon>
        <taxon>Arthropoda</taxon>
        <taxon>Crustacea</taxon>
        <taxon>Multicrustacea</taxon>
        <taxon>Hexanauplia</taxon>
        <taxon>Copepoda</taxon>
        <taxon>Harpacticoida</taxon>
        <taxon>Harpacticidae</taxon>
        <taxon>Tigriopus</taxon>
    </lineage>
</organism>
<reference evidence="6 7" key="1">
    <citation type="journal article" date="2018" name="Nat. Ecol. Evol.">
        <title>Genomic signatures of mitonuclear coevolution across populations of Tigriopus californicus.</title>
        <authorList>
            <person name="Barreto F.S."/>
            <person name="Watson E.T."/>
            <person name="Lima T.G."/>
            <person name="Willett C.S."/>
            <person name="Edmands S."/>
            <person name="Li W."/>
            <person name="Burton R.S."/>
        </authorList>
    </citation>
    <scope>NUCLEOTIDE SEQUENCE [LARGE SCALE GENOMIC DNA]</scope>
    <source>
        <strain evidence="6 7">San Diego</strain>
    </source>
</reference>
<evidence type="ECO:0000256" key="2">
    <source>
        <dbReference type="ARBA" id="ARBA00022692"/>
    </source>
</evidence>
<keyword evidence="7" id="KW-1185">Reference proteome</keyword>
<comment type="subcellular location">
    <subcellularLocation>
        <location evidence="1">Membrane</location>
        <topology evidence="1">Multi-pass membrane protein</topology>
    </subcellularLocation>
</comment>
<protein>
    <submittedName>
        <fullName evidence="6">Uncharacterized protein</fullName>
    </submittedName>
</protein>
<dbReference type="GO" id="GO:0005385">
    <property type="term" value="F:zinc ion transmembrane transporter activity"/>
    <property type="evidence" value="ECO:0007669"/>
    <property type="project" value="TreeGrafter"/>
</dbReference>
<dbReference type="Proteomes" id="UP000318571">
    <property type="component" value="Chromosome 9"/>
</dbReference>
<name>A0A553NYJ3_TIGCA</name>
<keyword evidence="2 5" id="KW-0812">Transmembrane</keyword>
<dbReference type="AlphaFoldDB" id="A0A553NYJ3"/>
<feature type="transmembrane region" description="Helical" evidence="5">
    <location>
        <begin position="178"/>
        <end position="198"/>
    </location>
</feature>
<evidence type="ECO:0000256" key="4">
    <source>
        <dbReference type="ARBA" id="ARBA00023136"/>
    </source>
</evidence>
<feature type="transmembrane region" description="Helical" evidence="5">
    <location>
        <begin position="50"/>
        <end position="73"/>
    </location>
</feature>
<gene>
    <name evidence="6" type="ORF">TCAL_02363</name>
</gene>
<keyword evidence="4 5" id="KW-0472">Membrane</keyword>
<accession>A0A553NYJ3</accession>
<dbReference type="PANTHER" id="PTHR11040">
    <property type="entry name" value="ZINC/IRON TRANSPORTER"/>
    <property type="match status" value="1"/>
</dbReference>
<feature type="transmembrane region" description="Helical" evidence="5">
    <location>
        <begin position="278"/>
        <end position="299"/>
    </location>
</feature>
<proteinExistence type="predicted"/>
<evidence type="ECO:0000256" key="1">
    <source>
        <dbReference type="ARBA" id="ARBA00004141"/>
    </source>
</evidence>
<dbReference type="InterPro" id="IPR003689">
    <property type="entry name" value="ZIP"/>
</dbReference>
<sequence>MEHLTTVFVTTALAVILSLVFSGIPFLFTKSCLNLNPEHPNHNKLHRNNVILSFLLNLGGGVLIANCFCHWLPEVRAAFGGHGIGDEWPLAEIILCLGFFLVRFLEEVIQSCAQNTPHGHSHRGYPESEQQVRMVNTTSDDLGPRECTPIRPKRSVVSPQSCDPQPVNDILEKQSEHIFVSTIRTVFAIVALSFHSVIEGLALSYESDETGIWMNFGALALHKFVIAFSIGVELMTSQVPRVQSIIYLLMFAFAPALGSLIGVIMAYSGPEDSSIGDFILQVFQGVAIGTVIYVVFFEIFPKAKDIGGSGFQHVGAMMLGFLAFMPSISLRKRA</sequence>
<evidence type="ECO:0000256" key="5">
    <source>
        <dbReference type="SAM" id="Phobius"/>
    </source>
</evidence>
<evidence type="ECO:0000313" key="6">
    <source>
        <dbReference type="EMBL" id="TRY70500.1"/>
    </source>
</evidence>
<keyword evidence="3 5" id="KW-1133">Transmembrane helix</keyword>
<dbReference type="Pfam" id="PF02535">
    <property type="entry name" value="Zip"/>
    <property type="match status" value="1"/>
</dbReference>
<feature type="transmembrane region" description="Helical" evidence="5">
    <location>
        <begin position="244"/>
        <end position="266"/>
    </location>
</feature>
<dbReference type="OMA" id="IFFEIVA"/>
<evidence type="ECO:0000313" key="7">
    <source>
        <dbReference type="Proteomes" id="UP000318571"/>
    </source>
</evidence>
<dbReference type="EMBL" id="VCGU01000009">
    <property type="protein sequence ID" value="TRY70500.1"/>
    <property type="molecule type" value="Genomic_DNA"/>
</dbReference>
<dbReference type="PANTHER" id="PTHR11040:SF203">
    <property type="entry name" value="FI18611P1-RELATED"/>
    <property type="match status" value="1"/>
</dbReference>
<dbReference type="GO" id="GO:0005886">
    <property type="term" value="C:plasma membrane"/>
    <property type="evidence" value="ECO:0007669"/>
    <property type="project" value="TreeGrafter"/>
</dbReference>
<feature type="transmembrane region" description="Helical" evidence="5">
    <location>
        <begin position="311"/>
        <end position="330"/>
    </location>
</feature>
<comment type="caution">
    <text evidence="6">The sequence shown here is derived from an EMBL/GenBank/DDBJ whole genome shotgun (WGS) entry which is preliminary data.</text>
</comment>
<dbReference type="STRING" id="6832.A0A553NYJ3"/>
<evidence type="ECO:0000256" key="3">
    <source>
        <dbReference type="ARBA" id="ARBA00022989"/>
    </source>
</evidence>
<feature type="transmembrane region" description="Helical" evidence="5">
    <location>
        <begin position="210"/>
        <end position="232"/>
    </location>
</feature>